<dbReference type="AlphaFoldDB" id="A0AAX2AGM6"/>
<keyword evidence="4" id="KW-1185">Reference proteome</keyword>
<accession>A0AAX2AGM6</accession>
<dbReference type="SUPFAM" id="SSF101874">
    <property type="entry name" value="YceI-like"/>
    <property type="match status" value="1"/>
</dbReference>
<feature type="domain" description="Lipid/polyisoprenoid-binding YceI-like" evidence="2">
    <location>
        <begin position="22"/>
        <end position="186"/>
    </location>
</feature>
<name>A0AAX2AGM6_9BACT</name>
<evidence type="ECO:0000313" key="3">
    <source>
        <dbReference type="EMBL" id="RXK13828.1"/>
    </source>
</evidence>
<dbReference type="EMBL" id="NXID01000055">
    <property type="protein sequence ID" value="RXK13828.1"/>
    <property type="molecule type" value="Genomic_DNA"/>
</dbReference>
<evidence type="ECO:0000313" key="4">
    <source>
        <dbReference type="Proteomes" id="UP000290092"/>
    </source>
</evidence>
<protein>
    <recommendedName>
        <fullName evidence="2">Lipid/polyisoprenoid-binding YceI-like domain-containing protein</fullName>
    </recommendedName>
</protein>
<sequence length="189" mass="20828">MTKFLKLGLASILASGALFAGTYNIDTSHSHVGFKVKHMMISNVKGQFDKFTGVFEYDEKTNTLKSLNGDIEVSSINTANEKRDGHLKSAELFNVEKFPKITFKLEKIDGDKAFGKLTMHGVTKDVELDFEDNGMVKDPWGNTRVGIALNGKINRKDYGITWNKVLEAGGVAVGETVKLEIELEGILAK</sequence>
<dbReference type="KEGG" id="amyt:AMYT_0016"/>
<dbReference type="SMART" id="SM00867">
    <property type="entry name" value="YceI"/>
    <property type="match status" value="1"/>
</dbReference>
<feature type="signal peptide" evidence="1">
    <location>
        <begin position="1"/>
        <end position="20"/>
    </location>
</feature>
<proteinExistence type="predicted"/>
<comment type="caution">
    <text evidence="3">The sequence shown here is derived from an EMBL/GenBank/DDBJ whole genome shotgun (WGS) entry which is preliminary data.</text>
</comment>
<evidence type="ECO:0000259" key="2">
    <source>
        <dbReference type="SMART" id="SM00867"/>
    </source>
</evidence>
<dbReference type="Proteomes" id="UP000290092">
    <property type="component" value="Unassembled WGS sequence"/>
</dbReference>
<dbReference type="InterPro" id="IPR036761">
    <property type="entry name" value="TTHA0802/YceI-like_sf"/>
</dbReference>
<dbReference type="PANTHER" id="PTHR34406:SF1">
    <property type="entry name" value="PROTEIN YCEI"/>
    <property type="match status" value="1"/>
</dbReference>
<organism evidence="3 4">
    <name type="scientific">Malaciobacter mytili LMG 24559</name>
    <dbReference type="NCBI Taxonomy" id="1032238"/>
    <lineage>
        <taxon>Bacteria</taxon>
        <taxon>Pseudomonadati</taxon>
        <taxon>Campylobacterota</taxon>
        <taxon>Epsilonproteobacteria</taxon>
        <taxon>Campylobacterales</taxon>
        <taxon>Arcobacteraceae</taxon>
        <taxon>Malaciobacter</taxon>
    </lineage>
</organism>
<gene>
    <name evidence="3" type="ORF">CP985_12840</name>
</gene>
<keyword evidence="1" id="KW-0732">Signal</keyword>
<dbReference type="Pfam" id="PF04264">
    <property type="entry name" value="YceI"/>
    <property type="match status" value="1"/>
</dbReference>
<dbReference type="PANTHER" id="PTHR34406">
    <property type="entry name" value="PROTEIN YCEI"/>
    <property type="match status" value="1"/>
</dbReference>
<reference evidence="3 4" key="1">
    <citation type="submission" date="2017-09" db="EMBL/GenBank/DDBJ databases">
        <title>Genomics of the genus Arcobacter.</title>
        <authorList>
            <person name="Perez-Cataluna A."/>
            <person name="Figueras M.J."/>
            <person name="Salas-Masso N."/>
        </authorList>
    </citation>
    <scope>NUCLEOTIDE SEQUENCE [LARGE SCALE GENOMIC DNA]</scope>
    <source>
        <strain evidence="3 4">CECT 7386</strain>
    </source>
</reference>
<dbReference type="InterPro" id="IPR007372">
    <property type="entry name" value="Lipid/polyisoprenoid-bd_YceI"/>
</dbReference>
<feature type="chain" id="PRO_5043679385" description="Lipid/polyisoprenoid-binding YceI-like domain-containing protein" evidence="1">
    <location>
        <begin position="21"/>
        <end position="189"/>
    </location>
</feature>
<dbReference type="RefSeq" id="WP_114840544.1">
    <property type="nucleotide sequence ID" value="NZ_CP031219.1"/>
</dbReference>
<dbReference type="Gene3D" id="2.40.128.110">
    <property type="entry name" value="Lipid/polyisoprenoid-binding, YceI-like"/>
    <property type="match status" value="1"/>
</dbReference>
<evidence type="ECO:0000256" key="1">
    <source>
        <dbReference type="SAM" id="SignalP"/>
    </source>
</evidence>